<evidence type="ECO:0000313" key="3">
    <source>
        <dbReference type="Proteomes" id="UP001589774"/>
    </source>
</evidence>
<evidence type="ECO:0000256" key="1">
    <source>
        <dbReference type="SAM" id="SignalP"/>
    </source>
</evidence>
<dbReference type="PROSITE" id="PS51257">
    <property type="entry name" value="PROKAR_LIPOPROTEIN"/>
    <property type="match status" value="1"/>
</dbReference>
<protein>
    <submittedName>
        <fullName evidence="2">Carboxypeptidase-like regulatory domain-containing protein</fullName>
    </submittedName>
</protein>
<comment type="caution">
    <text evidence="2">The sequence shown here is derived from an EMBL/GenBank/DDBJ whole genome shotgun (WGS) entry which is preliminary data.</text>
</comment>
<feature type="signal peptide" evidence="1">
    <location>
        <begin position="1"/>
        <end position="24"/>
    </location>
</feature>
<keyword evidence="3" id="KW-1185">Reference proteome</keyword>
<dbReference type="Proteomes" id="UP001589774">
    <property type="component" value="Unassembled WGS sequence"/>
</dbReference>
<keyword evidence="1" id="KW-0732">Signal</keyword>
<dbReference type="InterPro" id="IPR008969">
    <property type="entry name" value="CarboxyPept-like_regulatory"/>
</dbReference>
<feature type="chain" id="PRO_5045258174" evidence="1">
    <location>
        <begin position="25"/>
        <end position="255"/>
    </location>
</feature>
<dbReference type="EMBL" id="JBHLWO010000002">
    <property type="protein sequence ID" value="MFC0319033.1"/>
    <property type="molecule type" value="Genomic_DNA"/>
</dbReference>
<evidence type="ECO:0000313" key="2">
    <source>
        <dbReference type="EMBL" id="MFC0319033.1"/>
    </source>
</evidence>
<organism evidence="2 3">
    <name type="scientific">Olivibacter oleidegradans</name>
    <dbReference type="NCBI Taxonomy" id="760123"/>
    <lineage>
        <taxon>Bacteria</taxon>
        <taxon>Pseudomonadati</taxon>
        <taxon>Bacteroidota</taxon>
        <taxon>Sphingobacteriia</taxon>
        <taxon>Sphingobacteriales</taxon>
        <taxon>Sphingobacteriaceae</taxon>
        <taxon>Olivibacter</taxon>
    </lineage>
</organism>
<sequence length="255" mass="28793">MKYKLNYRKLCAALLLLTVILSLAIGCTKENNLGSLDDSDSKAPETGYVSGTIKNDRGIPMEGVRVLIDHSIFFNSDLSTITDDEGKYKIKVPAGSWYAFAQHTAKYNGKNFTFYLHPENAGGFGNEGAVRNFVWKLSGDMPQPLSGYYGGLVTIDSFPGVYINVKEIDFIFTPLTPLIDGSEGKILHRISKDNHRILDVPIGKYQLTARYQGKSLKFRTWNSEQEFQETYHLDFLPQVTSQCDNCAKIEYYWEP</sequence>
<dbReference type="RefSeq" id="WP_130857471.1">
    <property type="nucleotide sequence ID" value="NZ_JBHLWO010000002.1"/>
</dbReference>
<reference evidence="2 3" key="1">
    <citation type="submission" date="2024-09" db="EMBL/GenBank/DDBJ databases">
        <authorList>
            <person name="Sun Q."/>
            <person name="Mori K."/>
        </authorList>
    </citation>
    <scope>NUCLEOTIDE SEQUENCE [LARGE SCALE GENOMIC DNA]</scope>
    <source>
        <strain evidence="2 3">CCM 7765</strain>
    </source>
</reference>
<accession>A0ABV6HM61</accession>
<name>A0ABV6HM61_9SPHI</name>
<dbReference type="SUPFAM" id="SSF49464">
    <property type="entry name" value="Carboxypeptidase regulatory domain-like"/>
    <property type="match status" value="1"/>
</dbReference>
<gene>
    <name evidence="2" type="ORF">ACFFI0_11985</name>
</gene>
<proteinExistence type="predicted"/>